<comment type="subcellular location">
    <subcellularLocation>
        <location evidence="1">Membrane</location>
        <topology evidence="1">Peripheral membrane protein</topology>
    </subcellularLocation>
</comment>
<dbReference type="Pfam" id="PF00403">
    <property type="entry name" value="HMA"/>
    <property type="match status" value="1"/>
</dbReference>
<accession>A0AAU9ME88</accession>
<evidence type="ECO:0000313" key="5">
    <source>
        <dbReference type="Proteomes" id="UP001157418"/>
    </source>
</evidence>
<dbReference type="AlphaFoldDB" id="A0AAU9ME88"/>
<evidence type="ECO:0000259" key="3">
    <source>
        <dbReference type="PROSITE" id="PS50846"/>
    </source>
</evidence>
<dbReference type="SUPFAM" id="SSF55008">
    <property type="entry name" value="HMA, heavy metal-associated domain"/>
    <property type="match status" value="1"/>
</dbReference>
<proteinExistence type="predicted"/>
<dbReference type="GO" id="GO:0046872">
    <property type="term" value="F:metal ion binding"/>
    <property type="evidence" value="ECO:0007669"/>
    <property type="project" value="UniProtKB-KW"/>
</dbReference>
<reference evidence="4 5" key="1">
    <citation type="submission" date="2022-01" db="EMBL/GenBank/DDBJ databases">
        <authorList>
            <person name="Xiong W."/>
            <person name="Schranz E."/>
        </authorList>
    </citation>
    <scope>NUCLEOTIDE SEQUENCE [LARGE SCALE GENOMIC DNA]</scope>
</reference>
<dbReference type="CDD" id="cd00371">
    <property type="entry name" value="HMA"/>
    <property type="match status" value="1"/>
</dbReference>
<keyword evidence="2" id="KW-0479">Metal-binding</keyword>
<comment type="caution">
    <text evidence="4">The sequence shown here is derived from an EMBL/GenBank/DDBJ whole genome shotgun (WGS) entry which is preliminary data.</text>
</comment>
<dbReference type="InterPro" id="IPR036163">
    <property type="entry name" value="HMA_dom_sf"/>
</dbReference>
<dbReference type="InterPro" id="IPR006121">
    <property type="entry name" value="HMA_dom"/>
</dbReference>
<name>A0AAU9ME88_9ASTR</name>
<organism evidence="4 5">
    <name type="scientific">Lactuca virosa</name>
    <dbReference type="NCBI Taxonomy" id="75947"/>
    <lineage>
        <taxon>Eukaryota</taxon>
        <taxon>Viridiplantae</taxon>
        <taxon>Streptophyta</taxon>
        <taxon>Embryophyta</taxon>
        <taxon>Tracheophyta</taxon>
        <taxon>Spermatophyta</taxon>
        <taxon>Magnoliopsida</taxon>
        <taxon>eudicotyledons</taxon>
        <taxon>Gunneridae</taxon>
        <taxon>Pentapetalae</taxon>
        <taxon>asterids</taxon>
        <taxon>campanulids</taxon>
        <taxon>Asterales</taxon>
        <taxon>Asteraceae</taxon>
        <taxon>Cichorioideae</taxon>
        <taxon>Cichorieae</taxon>
        <taxon>Lactucinae</taxon>
        <taxon>Lactuca</taxon>
    </lineage>
</organism>
<dbReference type="GO" id="GO:0016020">
    <property type="term" value="C:membrane"/>
    <property type="evidence" value="ECO:0007669"/>
    <property type="project" value="UniProtKB-SubCell"/>
</dbReference>
<dbReference type="PANTHER" id="PTHR22814">
    <property type="entry name" value="COPPER TRANSPORT PROTEIN ATOX1-RELATED"/>
    <property type="match status" value="1"/>
</dbReference>
<evidence type="ECO:0000256" key="1">
    <source>
        <dbReference type="ARBA" id="ARBA00004170"/>
    </source>
</evidence>
<dbReference type="Gene3D" id="3.30.70.100">
    <property type="match status" value="1"/>
</dbReference>
<dbReference type="GO" id="GO:0009626">
    <property type="term" value="P:plant-type hypersensitive response"/>
    <property type="evidence" value="ECO:0007669"/>
    <property type="project" value="UniProtKB-KW"/>
</dbReference>
<feature type="domain" description="HMA" evidence="3">
    <location>
        <begin position="15"/>
        <end position="78"/>
    </location>
</feature>
<dbReference type="EMBL" id="CAKMRJ010001955">
    <property type="protein sequence ID" value="CAH1424837.1"/>
    <property type="molecule type" value="Genomic_DNA"/>
</dbReference>
<dbReference type="Proteomes" id="UP001157418">
    <property type="component" value="Unassembled WGS sequence"/>
</dbReference>
<dbReference type="PROSITE" id="PS50846">
    <property type="entry name" value="HMA_2"/>
    <property type="match status" value="1"/>
</dbReference>
<sequence length="192" mass="21519">MDAKPTLMHDMELTEVMTEFMVDLSCEGCVKAVKNKLQTVNGVKSIDVDLSNQVVRIFGTLPVKTMAEALEQTGRKARLIGQGSSGGYRRMMTNHTPRIQFSYTHPIGYEISKKKIQADICAKNIQLLIIKNPFSTTTLLIRILVHLTIWSNGKMVFVKKKHRLLDIITTFGDRSIGSFYFTQGTCGVAYKG</sequence>
<keyword evidence="5" id="KW-1185">Reference proteome</keyword>
<dbReference type="PANTHER" id="PTHR22814:SF287">
    <property type="entry name" value="COPPER TRANSPORT PROTEIN ATX1"/>
    <property type="match status" value="1"/>
</dbReference>
<protein>
    <recommendedName>
        <fullName evidence="3">HMA domain-containing protein</fullName>
    </recommendedName>
</protein>
<gene>
    <name evidence="4" type="ORF">LVIROSA_LOCUS12015</name>
</gene>
<evidence type="ECO:0000313" key="4">
    <source>
        <dbReference type="EMBL" id="CAH1424837.1"/>
    </source>
</evidence>
<evidence type="ECO:0000256" key="2">
    <source>
        <dbReference type="ARBA" id="ARBA00022723"/>
    </source>
</evidence>
<dbReference type="FunFam" id="3.30.70.100:FF:000042">
    <property type="entry name" value="Copper chaperone for superoxide dismutase"/>
    <property type="match status" value="1"/>
</dbReference>